<evidence type="ECO:0000313" key="2">
    <source>
        <dbReference type="Proteomes" id="UP000465101"/>
    </source>
</evidence>
<organism evidence="1 2">
    <name type="scientific">Flavobacterium phage vB_FspS_laban6-1</name>
    <dbReference type="NCBI Taxonomy" id="2686250"/>
    <lineage>
        <taxon>Viruses</taxon>
        <taxon>Duplodnaviria</taxon>
        <taxon>Heunggongvirae</taxon>
        <taxon>Uroviricota</taxon>
        <taxon>Caudoviricetes</taxon>
        <taxon>Duneviridae</taxon>
        <taxon>Labanvirus</taxon>
        <taxon>Labanvirus laban</taxon>
    </lineage>
</organism>
<name>A0A6B9LGT3_9CAUD</name>
<protein>
    <submittedName>
        <fullName evidence="1">Uncharacterized protein</fullName>
    </submittedName>
</protein>
<evidence type="ECO:0000313" key="1">
    <source>
        <dbReference type="EMBL" id="QHB39018.1"/>
    </source>
</evidence>
<dbReference type="Proteomes" id="UP000465101">
    <property type="component" value="Segment"/>
</dbReference>
<dbReference type="EMBL" id="MN812211">
    <property type="protein sequence ID" value="QHB39018.1"/>
    <property type="molecule type" value="Genomic_DNA"/>
</dbReference>
<proteinExistence type="predicted"/>
<keyword evidence="2" id="KW-1185">Reference proteome</keyword>
<accession>A0A6B9LGT3</accession>
<sequence length="100" mass="11956">MKITHYFLYYAYSTRAKNRLHEEFEYFLKALNAKIVTSYEITALKQKIDDKVKTLNAEYYRCSPIEIRFYEHENKIHIHGTNCQFMIIAASLTPVDQLKE</sequence>
<reference evidence="1 2" key="1">
    <citation type="journal article" date="2020" name="Viruses">
        <title>Diversity and Host Interactions Among Virulent and Temperate Baltic Sea Flavobacterium Phages.</title>
        <authorList>
            <person name="Nilsson E."/>
            <person name="Bayfield O.W."/>
            <person name="Lundin D."/>
            <person name="Antson A.A."/>
            <person name="Holmfeldt K."/>
        </authorList>
    </citation>
    <scope>NUCLEOTIDE SEQUENCE [LARGE SCALE GENOMIC DNA]</scope>
</reference>
<gene>
    <name evidence="1" type="ORF">laban61_gp047</name>
</gene>